<proteinExistence type="predicted"/>
<accession>A0A6A5EEK8</accession>
<comment type="caution">
    <text evidence="2">The sequence shown here is derived from an EMBL/GenBank/DDBJ whole genome shotgun (WGS) entry which is preliminary data.</text>
</comment>
<organism evidence="2 3">
    <name type="scientific">Perca fluviatilis</name>
    <name type="common">European perch</name>
    <dbReference type="NCBI Taxonomy" id="8168"/>
    <lineage>
        <taxon>Eukaryota</taxon>
        <taxon>Metazoa</taxon>
        <taxon>Chordata</taxon>
        <taxon>Craniata</taxon>
        <taxon>Vertebrata</taxon>
        <taxon>Euteleostomi</taxon>
        <taxon>Actinopterygii</taxon>
        <taxon>Neopterygii</taxon>
        <taxon>Teleostei</taxon>
        <taxon>Neoteleostei</taxon>
        <taxon>Acanthomorphata</taxon>
        <taxon>Eupercaria</taxon>
        <taxon>Perciformes</taxon>
        <taxon>Percoidei</taxon>
        <taxon>Percidae</taxon>
        <taxon>Percinae</taxon>
        <taxon>Perca</taxon>
    </lineage>
</organism>
<dbReference type="EMBL" id="VHII01000014">
    <property type="protein sequence ID" value="KAF1380866.1"/>
    <property type="molecule type" value="Genomic_DNA"/>
</dbReference>
<sequence>MPKRNTEADTEKKEDNPHLNHEGADCVSTGLCPDGSDHSCCCSRSRAGSEDRATRSGREKSHRQEVFILSQRLDSLQRSLCRHTHRWLKLREPVGLGAFHHFFADGKCWDDAECSVLHPFVCSKTIR</sequence>
<evidence type="ECO:0000313" key="3">
    <source>
        <dbReference type="Proteomes" id="UP000465112"/>
    </source>
</evidence>
<feature type="region of interest" description="Disordered" evidence="1">
    <location>
        <begin position="40"/>
        <end position="61"/>
    </location>
</feature>
<feature type="region of interest" description="Disordered" evidence="1">
    <location>
        <begin position="1"/>
        <end position="24"/>
    </location>
</feature>
<evidence type="ECO:0000256" key="1">
    <source>
        <dbReference type="SAM" id="MobiDB-lite"/>
    </source>
</evidence>
<reference evidence="2 3" key="1">
    <citation type="submission" date="2019-06" db="EMBL/GenBank/DDBJ databases">
        <title>A chromosome-scale genome assembly of the European perch, Perca fluviatilis.</title>
        <authorList>
            <person name="Roques C."/>
            <person name="Zahm M."/>
            <person name="Cabau C."/>
            <person name="Klopp C."/>
            <person name="Bouchez O."/>
            <person name="Donnadieu C."/>
            <person name="Kuhl H."/>
            <person name="Gislard M."/>
            <person name="Guendouz S."/>
            <person name="Journot L."/>
            <person name="Haffray P."/>
            <person name="Bestin A."/>
            <person name="Morvezen R."/>
            <person name="Feron R."/>
            <person name="Wen M."/>
            <person name="Jouanno E."/>
            <person name="Herpin A."/>
            <person name="Schartl M."/>
            <person name="Postlethwait J."/>
            <person name="Schaerlinger B."/>
            <person name="Chardard D."/>
            <person name="Lecocq T."/>
            <person name="Poncet C."/>
            <person name="Jaffrelo L."/>
            <person name="Lampietro C."/>
            <person name="Guiguen Y."/>
        </authorList>
    </citation>
    <scope>NUCLEOTIDE SEQUENCE [LARGE SCALE GENOMIC DNA]</scope>
    <source>
        <tissue evidence="2">Blood</tissue>
    </source>
</reference>
<dbReference type="AlphaFoldDB" id="A0A6A5EEK8"/>
<gene>
    <name evidence="2" type="ORF">PFLUV_G00168470</name>
</gene>
<protein>
    <recommendedName>
        <fullName evidence="4">C-type lectin domain-containing protein</fullName>
    </recommendedName>
</protein>
<evidence type="ECO:0008006" key="4">
    <source>
        <dbReference type="Google" id="ProtNLM"/>
    </source>
</evidence>
<dbReference type="Proteomes" id="UP000465112">
    <property type="component" value="Chromosome 14"/>
</dbReference>
<feature type="compositionally biased region" description="Basic and acidic residues" evidence="1">
    <location>
        <begin position="47"/>
        <end position="61"/>
    </location>
</feature>
<evidence type="ECO:0000313" key="2">
    <source>
        <dbReference type="EMBL" id="KAF1380866.1"/>
    </source>
</evidence>
<name>A0A6A5EEK8_PERFL</name>
<keyword evidence="3" id="KW-1185">Reference proteome</keyword>